<dbReference type="EMBL" id="CP012670">
    <property type="protein sequence ID" value="AUX23780.1"/>
    <property type="molecule type" value="Genomic_DNA"/>
</dbReference>
<evidence type="ECO:0000313" key="2">
    <source>
        <dbReference type="EMBL" id="AUX23780.1"/>
    </source>
</evidence>
<proteinExistence type="predicted"/>
<dbReference type="OrthoDB" id="5515179at2"/>
<sequence length="166" mass="17451">MEKLVIGLVQNRDEAEAAAGRIIDCGYTRHDISLLMTDATRCRCFTIPDGTTPAHAFGAAIAMSAVLPDLGLVVAGPLSAAVADTIAGGGTGGLREMLLGAGVPKRWAERYEAGVRQGGILVSVLARTDRDAELLNLLLDDLRRNPESPAPDGRHANDTYVQSKSA</sequence>
<evidence type="ECO:0000313" key="3">
    <source>
        <dbReference type="Proteomes" id="UP000295781"/>
    </source>
</evidence>
<name>A0A4P2Q393_SORCE</name>
<organism evidence="2 3">
    <name type="scientific">Sorangium cellulosum</name>
    <name type="common">Polyangium cellulosum</name>
    <dbReference type="NCBI Taxonomy" id="56"/>
    <lineage>
        <taxon>Bacteria</taxon>
        <taxon>Pseudomonadati</taxon>
        <taxon>Myxococcota</taxon>
        <taxon>Polyangia</taxon>
        <taxon>Polyangiales</taxon>
        <taxon>Polyangiaceae</taxon>
        <taxon>Sorangium</taxon>
    </lineage>
</organism>
<protein>
    <submittedName>
        <fullName evidence="2">Uncharacterized protein</fullName>
    </submittedName>
</protein>
<gene>
    <name evidence="2" type="ORF">SOCEGT47_043100</name>
</gene>
<evidence type="ECO:0000256" key="1">
    <source>
        <dbReference type="SAM" id="MobiDB-lite"/>
    </source>
</evidence>
<dbReference type="Proteomes" id="UP000295781">
    <property type="component" value="Chromosome"/>
</dbReference>
<dbReference type="RefSeq" id="WP_129349199.1">
    <property type="nucleotide sequence ID" value="NZ_CP012670.1"/>
</dbReference>
<reference evidence="2 3" key="1">
    <citation type="submission" date="2015-09" db="EMBL/GenBank/DDBJ databases">
        <title>Sorangium comparison.</title>
        <authorList>
            <person name="Zaburannyi N."/>
            <person name="Bunk B."/>
            <person name="Overmann J."/>
            <person name="Mueller R."/>
        </authorList>
    </citation>
    <scope>NUCLEOTIDE SEQUENCE [LARGE SCALE GENOMIC DNA]</scope>
    <source>
        <strain evidence="2 3">So ceGT47</strain>
    </source>
</reference>
<feature type="region of interest" description="Disordered" evidence="1">
    <location>
        <begin position="143"/>
        <end position="166"/>
    </location>
</feature>
<dbReference type="AlphaFoldDB" id="A0A4P2Q393"/>
<accession>A0A4P2Q393</accession>
<feature type="compositionally biased region" description="Basic and acidic residues" evidence="1">
    <location>
        <begin position="143"/>
        <end position="157"/>
    </location>
</feature>